<name>A0A6J7JDD3_9ZZZZ</name>
<dbReference type="EMBL" id="CAFBMW010000013">
    <property type="protein sequence ID" value="CAB4940332.1"/>
    <property type="molecule type" value="Genomic_DNA"/>
</dbReference>
<proteinExistence type="predicted"/>
<accession>A0A6J7JDD3</accession>
<sequence length="170" mass="19017">MTESLATEPLYVTHAGGKVHIAACPHLFQDSKLMLATPEQVQENGLCTHCEKEIRGEGRKYFDDLEDAFRHFGHRTDEARRLIREALDGVQHDKMWIPASESYIALGDDGTGTAWIGKGYVQVKGRPVVELPWFQERGDGGGTSRDEPRGQLCEVHFVERSVVGTCEMCD</sequence>
<dbReference type="AlphaFoldDB" id="A0A6J7JDD3"/>
<gene>
    <name evidence="1" type="ORF">UFOPK3662_01848</name>
</gene>
<protein>
    <submittedName>
        <fullName evidence="1">Unannotated protein</fullName>
    </submittedName>
</protein>
<reference evidence="1" key="1">
    <citation type="submission" date="2020-05" db="EMBL/GenBank/DDBJ databases">
        <authorList>
            <person name="Chiriac C."/>
            <person name="Salcher M."/>
            <person name="Ghai R."/>
            <person name="Kavagutti S V."/>
        </authorList>
    </citation>
    <scope>NUCLEOTIDE SEQUENCE</scope>
</reference>
<organism evidence="1">
    <name type="scientific">freshwater metagenome</name>
    <dbReference type="NCBI Taxonomy" id="449393"/>
    <lineage>
        <taxon>unclassified sequences</taxon>
        <taxon>metagenomes</taxon>
        <taxon>ecological metagenomes</taxon>
    </lineage>
</organism>
<evidence type="ECO:0000313" key="1">
    <source>
        <dbReference type="EMBL" id="CAB4940332.1"/>
    </source>
</evidence>